<gene>
    <name evidence="5" type="ORF">H9798_05825</name>
</gene>
<keyword evidence="2" id="KW-0238">DNA-binding</keyword>
<dbReference type="PRINTS" id="PR00032">
    <property type="entry name" value="HTHARAC"/>
</dbReference>
<protein>
    <submittedName>
        <fullName evidence="5">AraC family transcriptional regulator</fullName>
    </submittedName>
</protein>
<name>A0A9D2H8P2_9FIRM</name>
<dbReference type="InterPro" id="IPR018060">
    <property type="entry name" value="HTH_AraC"/>
</dbReference>
<dbReference type="Gene3D" id="1.10.10.60">
    <property type="entry name" value="Homeodomain-like"/>
    <property type="match status" value="2"/>
</dbReference>
<reference evidence="5" key="2">
    <citation type="submission" date="2021-04" db="EMBL/GenBank/DDBJ databases">
        <authorList>
            <person name="Gilroy R."/>
        </authorList>
    </citation>
    <scope>NUCLEOTIDE SEQUENCE</scope>
    <source>
        <strain evidence="5">ChiSjej2B20-11307</strain>
    </source>
</reference>
<evidence type="ECO:0000259" key="4">
    <source>
        <dbReference type="PROSITE" id="PS01124"/>
    </source>
</evidence>
<keyword evidence="3" id="KW-0804">Transcription</keyword>
<dbReference type="SMART" id="SM00342">
    <property type="entry name" value="HTH_ARAC"/>
    <property type="match status" value="1"/>
</dbReference>
<feature type="domain" description="HTH araC/xylS-type" evidence="4">
    <location>
        <begin position="184"/>
        <end position="281"/>
    </location>
</feature>
<evidence type="ECO:0000256" key="3">
    <source>
        <dbReference type="ARBA" id="ARBA00023163"/>
    </source>
</evidence>
<dbReference type="InterPro" id="IPR020449">
    <property type="entry name" value="Tscrpt_reg_AraC-type_HTH"/>
</dbReference>
<dbReference type="PROSITE" id="PS01124">
    <property type="entry name" value="HTH_ARAC_FAMILY_2"/>
    <property type="match status" value="1"/>
</dbReference>
<evidence type="ECO:0000256" key="1">
    <source>
        <dbReference type="ARBA" id="ARBA00023015"/>
    </source>
</evidence>
<dbReference type="Pfam" id="PF12833">
    <property type="entry name" value="HTH_18"/>
    <property type="match status" value="1"/>
</dbReference>
<dbReference type="SUPFAM" id="SSF46689">
    <property type="entry name" value="Homeodomain-like"/>
    <property type="match status" value="2"/>
</dbReference>
<organism evidence="5 6">
    <name type="scientific">Candidatus Mediterraneibacter pullicola</name>
    <dbReference type="NCBI Taxonomy" id="2838682"/>
    <lineage>
        <taxon>Bacteria</taxon>
        <taxon>Bacillati</taxon>
        <taxon>Bacillota</taxon>
        <taxon>Clostridia</taxon>
        <taxon>Lachnospirales</taxon>
        <taxon>Lachnospiraceae</taxon>
        <taxon>Mediterraneibacter</taxon>
    </lineage>
</organism>
<dbReference type="InterPro" id="IPR014710">
    <property type="entry name" value="RmlC-like_jellyroll"/>
</dbReference>
<dbReference type="EMBL" id="DXAK01000030">
    <property type="protein sequence ID" value="HJA06653.1"/>
    <property type="molecule type" value="Genomic_DNA"/>
</dbReference>
<evidence type="ECO:0000256" key="2">
    <source>
        <dbReference type="ARBA" id="ARBA00023125"/>
    </source>
</evidence>
<dbReference type="Gene3D" id="2.60.120.10">
    <property type="entry name" value="Jelly Rolls"/>
    <property type="match status" value="1"/>
</dbReference>
<proteinExistence type="predicted"/>
<evidence type="ECO:0000313" key="5">
    <source>
        <dbReference type="EMBL" id="HJA06653.1"/>
    </source>
</evidence>
<dbReference type="SUPFAM" id="SSF51215">
    <property type="entry name" value="Regulatory protein AraC"/>
    <property type="match status" value="1"/>
</dbReference>
<dbReference type="GO" id="GO:0043565">
    <property type="term" value="F:sequence-specific DNA binding"/>
    <property type="evidence" value="ECO:0007669"/>
    <property type="project" value="InterPro"/>
</dbReference>
<dbReference type="InterPro" id="IPR037923">
    <property type="entry name" value="HTH-like"/>
</dbReference>
<keyword evidence="1" id="KW-0805">Transcription regulation</keyword>
<dbReference type="AlphaFoldDB" id="A0A9D2H8P2"/>
<dbReference type="PANTHER" id="PTHR43280:SF34">
    <property type="entry name" value="ARAC-FAMILY TRANSCRIPTIONAL REGULATOR"/>
    <property type="match status" value="1"/>
</dbReference>
<reference evidence="5" key="1">
    <citation type="journal article" date="2021" name="PeerJ">
        <title>Extensive microbial diversity within the chicken gut microbiome revealed by metagenomics and culture.</title>
        <authorList>
            <person name="Gilroy R."/>
            <person name="Ravi A."/>
            <person name="Getino M."/>
            <person name="Pursley I."/>
            <person name="Horton D.L."/>
            <person name="Alikhan N.F."/>
            <person name="Baker D."/>
            <person name="Gharbi K."/>
            <person name="Hall N."/>
            <person name="Watson M."/>
            <person name="Adriaenssens E.M."/>
            <person name="Foster-Nyarko E."/>
            <person name="Jarju S."/>
            <person name="Secka A."/>
            <person name="Antonio M."/>
            <person name="Oren A."/>
            <person name="Chaudhuri R.R."/>
            <person name="La Ragione R."/>
            <person name="Hildebrand F."/>
            <person name="Pallen M.J."/>
        </authorList>
    </citation>
    <scope>NUCLEOTIDE SEQUENCE</scope>
    <source>
        <strain evidence="5">ChiSjej2B20-11307</strain>
    </source>
</reference>
<dbReference type="Proteomes" id="UP000824223">
    <property type="component" value="Unassembled WGS sequence"/>
</dbReference>
<evidence type="ECO:0000313" key="6">
    <source>
        <dbReference type="Proteomes" id="UP000824223"/>
    </source>
</evidence>
<dbReference type="GO" id="GO:0003700">
    <property type="term" value="F:DNA-binding transcription factor activity"/>
    <property type="evidence" value="ECO:0007669"/>
    <property type="project" value="InterPro"/>
</dbReference>
<dbReference type="Pfam" id="PF02311">
    <property type="entry name" value="AraC_binding"/>
    <property type="match status" value="1"/>
</dbReference>
<dbReference type="InterPro" id="IPR003313">
    <property type="entry name" value="AraC-bd"/>
</dbReference>
<dbReference type="PANTHER" id="PTHR43280">
    <property type="entry name" value="ARAC-FAMILY TRANSCRIPTIONAL REGULATOR"/>
    <property type="match status" value="1"/>
</dbReference>
<comment type="caution">
    <text evidence="5">The sequence shown here is derived from an EMBL/GenBank/DDBJ whole genome shotgun (WGS) entry which is preliminary data.</text>
</comment>
<accession>A0A9D2H8P2</accession>
<dbReference type="InterPro" id="IPR009057">
    <property type="entry name" value="Homeodomain-like_sf"/>
</dbReference>
<sequence length="288" mass="33540">MNRLYSFPEMPDLTGENFELRLNNCTTRKTVSDNYYEFCFFSSGRASFAIGSRKYNVAANTVILIPPEISHTITSTDSSSACRDITLRITPGFLHSLPGYSPDYDYFIHAAGSADAKYIYPLGSAAFHSICSRLFDLLQEINCNRFGKETKIRLCISEIIFDLNRIIYELDTPDKMKEHLQLNNGLIQYIERHLNEDLTIDQLARTFYISRSQILQTFKKNFGITVHQYITKRRLEMCRKALCQNTTITKMFRQYGFRDYTSFYRAFKKEYGISPKEYKISHIQPVQI</sequence>